<evidence type="ECO:0000256" key="1">
    <source>
        <dbReference type="SAM" id="MobiDB-lite"/>
    </source>
</evidence>
<proteinExistence type="predicted"/>
<feature type="compositionally biased region" description="Basic and acidic residues" evidence="1">
    <location>
        <begin position="19"/>
        <end position="30"/>
    </location>
</feature>
<reference evidence="3" key="1">
    <citation type="submission" date="2025-08" db="UniProtKB">
        <authorList>
            <consortium name="RefSeq"/>
        </authorList>
    </citation>
    <scope>IDENTIFICATION</scope>
    <source>
        <tissue evidence="3">Blood</tissue>
    </source>
</reference>
<dbReference type="GeneID" id="116548824"/>
<gene>
    <name evidence="3" type="primary">LOC116548824</name>
</gene>
<dbReference type="Proteomes" id="UP000504640">
    <property type="component" value="Unplaced"/>
</dbReference>
<keyword evidence="2" id="KW-1185">Reference proteome</keyword>
<accession>A0A6J3HJF4</accession>
<feature type="region of interest" description="Disordered" evidence="1">
    <location>
        <begin position="13"/>
        <end position="37"/>
    </location>
</feature>
<evidence type="ECO:0000313" key="2">
    <source>
        <dbReference type="Proteomes" id="UP000504640"/>
    </source>
</evidence>
<name>A0A6J3HJF4_SAPAP</name>
<dbReference type="AlphaFoldDB" id="A0A6J3HJF4"/>
<protein>
    <submittedName>
        <fullName evidence="3">Uncharacterized protein LOC116548824</fullName>
    </submittedName>
</protein>
<dbReference type="RefSeq" id="XP_032130221.1">
    <property type="nucleotide sequence ID" value="XM_032274330.1"/>
</dbReference>
<sequence length="184" mass="20004">MALGKGLRTVVRPWSNRDGLPRREPEESLRTPESPTRGLVGSLTNLIPRMFRKELTDFRDWLCVPRPFTPPRLESSRDWLSSATSPGMGCVPRPRPDLPGIGCAPRSPPLSAPPRAASPVCAPGAGLRPLCPLELCGRTRHYFVADLRWATCAAAGTQARPTLSSRSSSLLRLRKCGGLINSKG</sequence>
<evidence type="ECO:0000313" key="3">
    <source>
        <dbReference type="RefSeq" id="XP_032130221.1"/>
    </source>
</evidence>
<organism evidence="2 3">
    <name type="scientific">Sapajus apella</name>
    <name type="common">Brown-capped capuchin</name>
    <name type="synonym">Cebus apella</name>
    <dbReference type="NCBI Taxonomy" id="9515"/>
    <lineage>
        <taxon>Eukaryota</taxon>
        <taxon>Metazoa</taxon>
        <taxon>Chordata</taxon>
        <taxon>Craniata</taxon>
        <taxon>Vertebrata</taxon>
        <taxon>Euteleostomi</taxon>
        <taxon>Mammalia</taxon>
        <taxon>Eutheria</taxon>
        <taxon>Euarchontoglires</taxon>
        <taxon>Primates</taxon>
        <taxon>Haplorrhini</taxon>
        <taxon>Platyrrhini</taxon>
        <taxon>Cebidae</taxon>
        <taxon>Cebinae</taxon>
        <taxon>Sapajus</taxon>
    </lineage>
</organism>